<dbReference type="PANTHER" id="PTHR43685:SF2">
    <property type="entry name" value="GLYCOSYLTRANSFERASE 2-LIKE DOMAIN-CONTAINING PROTEIN"/>
    <property type="match status" value="1"/>
</dbReference>
<dbReference type="InterPro" id="IPR029044">
    <property type="entry name" value="Nucleotide-diphossugar_trans"/>
</dbReference>
<dbReference type="Pfam" id="PF00535">
    <property type="entry name" value="Glycos_transf_2"/>
    <property type="match status" value="1"/>
</dbReference>
<evidence type="ECO:0000313" key="2">
    <source>
        <dbReference type="EMBL" id="MFB9647100.1"/>
    </source>
</evidence>
<reference evidence="2 3" key="1">
    <citation type="submission" date="2024-09" db="EMBL/GenBank/DDBJ databases">
        <authorList>
            <person name="Sun Q."/>
            <person name="Mori K."/>
        </authorList>
    </citation>
    <scope>NUCLEOTIDE SEQUENCE [LARGE SCALE GENOMIC DNA]</scope>
    <source>
        <strain evidence="2 3">JCM 1342</strain>
    </source>
</reference>
<evidence type="ECO:0000313" key="3">
    <source>
        <dbReference type="Proteomes" id="UP001589611"/>
    </source>
</evidence>
<evidence type="ECO:0000259" key="1">
    <source>
        <dbReference type="Pfam" id="PF00535"/>
    </source>
</evidence>
<keyword evidence="3" id="KW-1185">Reference proteome</keyword>
<dbReference type="Proteomes" id="UP001589611">
    <property type="component" value="Unassembled WGS sequence"/>
</dbReference>
<proteinExistence type="predicted"/>
<dbReference type="CDD" id="cd00761">
    <property type="entry name" value="Glyco_tranf_GTA_type"/>
    <property type="match status" value="1"/>
</dbReference>
<gene>
    <name evidence="2" type="ORF">ACFFPJ_14985</name>
</gene>
<dbReference type="EC" id="2.4.-.-" evidence="2"/>
<dbReference type="PANTHER" id="PTHR43685">
    <property type="entry name" value="GLYCOSYLTRANSFERASE"/>
    <property type="match status" value="1"/>
</dbReference>
<keyword evidence="2" id="KW-0328">Glycosyltransferase</keyword>
<dbReference type="SUPFAM" id="SSF53448">
    <property type="entry name" value="Nucleotide-diphospho-sugar transferases"/>
    <property type="match status" value="1"/>
</dbReference>
<dbReference type="InterPro" id="IPR001173">
    <property type="entry name" value="Glyco_trans_2-like"/>
</dbReference>
<keyword evidence="2" id="KW-0808">Transferase</keyword>
<protein>
    <submittedName>
        <fullName evidence="2">Glycosyltransferase family 2 protein</fullName>
        <ecNumber evidence="2">2.4.-.-</ecNumber>
    </submittedName>
</protein>
<dbReference type="Gene3D" id="3.90.550.10">
    <property type="entry name" value="Spore Coat Polysaccharide Biosynthesis Protein SpsA, Chain A"/>
    <property type="match status" value="1"/>
</dbReference>
<dbReference type="EMBL" id="JBHMBE010000006">
    <property type="protein sequence ID" value="MFB9647100.1"/>
    <property type="molecule type" value="Genomic_DNA"/>
</dbReference>
<comment type="caution">
    <text evidence="2">The sequence shown here is derived from an EMBL/GenBank/DDBJ whole genome shotgun (WGS) entry which is preliminary data.</text>
</comment>
<accession>A0ABV5T3B5</accession>
<sequence>MTAVPVSGTWQDYAEAHALSGRALRLLALATPPLPRPVARTRAPRLTPRERPVISVVIPCYNYARYLPDAVGSVVAQQDVDVEVIIVDDVSTDDSLRVARGLAAAHPNVRVLASEQNGGHVRAFNAGWQVASGAYIVKLDADDLLAAGALARAAALFEAHPNVGLVYGHPRHFDGALPAGRVREVRWTVWAGRDWLAERCRLGVSAITNPEMVLRSAVLVELGPMDPALPYAPDMEIAMRVAAVSDVGWIGGADQALHREHGASMSATDGSGTLVDLIARAGAFASVFRRVGGRLPEAARLGDEARRALARDALRFASAALDRGRPKEDYADLLDFAAGVWPPATEWGTFRRVARATPPSRAARLAVLARRAGRRTRDRLYYARWVVSGA</sequence>
<organism evidence="2 3">
    <name type="scientific">Microbacterium terregens</name>
    <dbReference type="NCBI Taxonomy" id="69363"/>
    <lineage>
        <taxon>Bacteria</taxon>
        <taxon>Bacillati</taxon>
        <taxon>Actinomycetota</taxon>
        <taxon>Actinomycetes</taxon>
        <taxon>Micrococcales</taxon>
        <taxon>Microbacteriaceae</taxon>
        <taxon>Microbacterium</taxon>
    </lineage>
</organism>
<feature type="domain" description="Glycosyltransferase 2-like" evidence="1">
    <location>
        <begin position="55"/>
        <end position="185"/>
    </location>
</feature>
<dbReference type="GO" id="GO:0016757">
    <property type="term" value="F:glycosyltransferase activity"/>
    <property type="evidence" value="ECO:0007669"/>
    <property type="project" value="UniProtKB-KW"/>
</dbReference>
<dbReference type="InterPro" id="IPR050834">
    <property type="entry name" value="Glycosyltransf_2"/>
</dbReference>
<name>A0ABV5T3B5_9MICO</name>